<evidence type="ECO:0000313" key="2">
    <source>
        <dbReference type="EMBL" id="UOQ49988.1"/>
    </source>
</evidence>
<evidence type="ECO:0000313" key="3">
    <source>
        <dbReference type="Proteomes" id="UP000831782"/>
    </source>
</evidence>
<gene>
    <name evidence="2" type="ORF">MUN88_07975</name>
</gene>
<dbReference type="RefSeq" id="WP_244723113.1">
    <property type="nucleotide sequence ID" value="NZ_CP095072.1"/>
</dbReference>
<reference evidence="2 3" key="1">
    <citation type="submission" date="2022-04" db="EMBL/GenBank/DDBJ databases">
        <title>Gracilibacillus sp. isolated from saltern.</title>
        <authorList>
            <person name="Won M."/>
            <person name="Lee C.-M."/>
            <person name="Woen H.-Y."/>
            <person name="Kwon S.-W."/>
        </authorList>
    </citation>
    <scope>NUCLEOTIDE SEQUENCE [LARGE SCALE GENOMIC DNA]</scope>
    <source>
        <strain evidence="2 3">SSWR10-1</strain>
    </source>
</reference>
<keyword evidence="3" id="KW-1185">Reference proteome</keyword>
<keyword evidence="1" id="KW-0472">Membrane</keyword>
<protein>
    <submittedName>
        <fullName evidence="2">Uncharacterized protein</fullName>
    </submittedName>
</protein>
<evidence type="ECO:0000256" key="1">
    <source>
        <dbReference type="SAM" id="Phobius"/>
    </source>
</evidence>
<keyword evidence="1" id="KW-0812">Transmembrane</keyword>
<accession>A0ABY4F001</accession>
<dbReference type="EMBL" id="CP095072">
    <property type="protein sequence ID" value="UOQ49988.1"/>
    <property type="molecule type" value="Genomic_DNA"/>
</dbReference>
<proteinExistence type="predicted"/>
<sequence length="88" mass="9703">MQTGTISTGMALVKAVDPKFQSNTTDNLVIGSGTALLFGFPFLNIPVVGYVQDQPIMYVYTMLALIIYFTALLGGILWRTRKNNDIRS</sequence>
<feature type="transmembrane region" description="Helical" evidence="1">
    <location>
        <begin position="57"/>
        <end position="78"/>
    </location>
</feature>
<dbReference type="Proteomes" id="UP000831782">
    <property type="component" value="Chromosome"/>
</dbReference>
<keyword evidence="1" id="KW-1133">Transmembrane helix</keyword>
<feature type="transmembrane region" description="Helical" evidence="1">
    <location>
        <begin position="28"/>
        <end position="51"/>
    </location>
</feature>
<name>A0ABY4F001_9BACI</name>
<organism evidence="2 3">
    <name type="scientific">Gracilibacillus caseinilyticus</name>
    <dbReference type="NCBI Taxonomy" id="2932256"/>
    <lineage>
        <taxon>Bacteria</taxon>
        <taxon>Bacillati</taxon>
        <taxon>Bacillota</taxon>
        <taxon>Bacilli</taxon>
        <taxon>Bacillales</taxon>
        <taxon>Bacillaceae</taxon>
        <taxon>Gracilibacillus</taxon>
    </lineage>
</organism>